<comment type="caution">
    <text evidence="1">The sequence shown here is derived from an EMBL/GenBank/DDBJ whole genome shotgun (WGS) entry which is preliminary data.</text>
</comment>
<dbReference type="Proteomes" id="UP000724584">
    <property type="component" value="Unassembled WGS sequence"/>
</dbReference>
<name>A0ACB7PNL3_9PEZI</name>
<organism evidence="1 2">
    <name type="scientific">Chaetomium tenue</name>
    <dbReference type="NCBI Taxonomy" id="1854479"/>
    <lineage>
        <taxon>Eukaryota</taxon>
        <taxon>Fungi</taxon>
        <taxon>Dikarya</taxon>
        <taxon>Ascomycota</taxon>
        <taxon>Pezizomycotina</taxon>
        <taxon>Sordariomycetes</taxon>
        <taxon>Sordariomycetidae</taxon>
        <taxon>Sordariales</taxon>
        <taxon>Chaetomiaceae</taxon>
        <taxon>Chaetomium</taxon>
    </lineage>
</organism>
<gene>
    <name evidence="1" type="ORF">F5144DRAFT_23848</name>
</gene>
<keyword evidence="2" id="KW-1185">Reference proteome</keyword>
<evidence type="ECO:0000313" key="2">
    <source>
        <dbReference type="Proteomes" id="UP000724584"/>
    </source>
</evidence>
<evidence type="ECO:0000313" key="1">
    <source>
        <dbReference type="EMBL" id="KAH6649831.1"/>
    </source>
</evidence>
<dbReference type="EMBL" id="JAGIZQ010000001">
    <property type="protein sequence ID" value="KAH6649831.1"/>
    <property type="molecule type" value="Genomic_DNA"/>
</dbReference>
<accession>A0ACB7PNL3</accession>
<protein>
    <submittedName>
        <fullName evidence="1">Uncharacterized protein</fullName>
    </submittedName>
</protein>
<proteinExistence type="predicted"/>
<sequence>MFPITSSLLVIIREPGAARHASFISAPGRATIAEIRPQGWLQWRSQELLHCGNGSGLLFLPVPASFRSLPEKPESACGSLKASLARIMAAGNRLRSWLARVAGQARLARPDSIAKIHSPQASRTLDCVLPLHLPEVRRLYFPSAARRRVVQVFFPLFYYVDVLGDRFRGLEVTGKTNVNTFVQPSCPERPKDQTAKSLEQNS</sequence>
<reference evidence="1 2" key="1">
    <citation type="journal article" date="2021" name="Nat. Commun.">
        <title>Genetic determinants of endophytism in the Arabidopsis root mycobiome.</title>
        <authorList>
            <person name="Mesny F."/>
            <person name="Miyauchi S."/>
            <person name="Thiergart T."/>
            <person name="Pickel B."/>
            <person name="Atanasova L."/>
            <person name="Karlsson M."/>
            <person name="Huettel B."/>
            <person name="Barry K.W."/>
            <person name="Haridas S."/>
            <person name="Chen C."/>
            <person name="Bauer D."/>
            <person name="Andreopoulos W."/>
            <person name="Pangilinan J."/>
            <person name="LaButti K."/>
            <person name="Riley R."/>
            <person name="Lipzen A."/>
            <person name="Clum A."/>
            <person name="Drula E."/>
            <person name="Henrissat B."/>
            <person name="Kohler A."/>
            <person name="Grigoriev I.V."/>
            <person name="Martin F.M."/>
            <person name="Hacquard S."/>
        </authorList>
    </citation>
    <scope>NUCLEOTIDE SEQUENCE [LARGE SCALE GENOMIC DNA]</scope>
    <source>
        <strain evidence="1 2">MPI-SDFR-AT-0079</strain>
    </source>
</reference>